<dbReference type="InterPro" id="IPR000871">
    <property type="entry name" value="Beta-lactam_class-A"/>
</dbReference>
<dbReference type="AlphaFoldDB" id="A0A1F4X608"/>
<comment type="caution">
    <text evidence="3">The sequence shown here is derived from an EMBL/GenBank/DDBJ whole genome shotgun (WGS) entry which is preliminary data.</text>
</comment>
<dbReference type="GO" id="GO:0008800">
    <property type="term" value="F:beta-lactamase activity"/>
    <property type="evidence" value="ECO:0007669"/>
    <property type="project" value="InterPro"/>
</dbReference>
<dbReference type="Proteomes" id="UP000176815">
    <property type="component" value="Unassembled WGS sequence"/>
</dbReference>
<name>A0A1F4X608_UNCKA</name>
<dbReference type="PANTHER" id="PTHR35333">
    <property type="entry name" value="BETA-LACTAMASE"/>
    <property type="match status" value="1"/>
</dbReference>
<dbReference type="InterPro" id="IPR012338">
    <property type="entry name" value="Beta-lactam/transpept-like"/>
</dbReference>
<evidence type="ECO:0000313" key="4">
    <source>
        <dbReference type="Proteomes" id="UP000176815"/>
    </source>
</evidence>
<dbReference type="PANTHER" id="PTHR35333:SF3">
    <property type="entry name" value="BETA-LACTAMASE-TYPE TRANSPEPTIDASE FOLD CONTAINING PROTEIN"/>
    <property type="match status" value="1"/>
</dbReference>
<feature type="transmembrane region" description="Helical" evidence="1">
    <location>
        <begin position="12"/>
        <end position="33"/>
    </location>
</feature>
<accession>A0A1F4X608</accession>
<keyword evidence="1" id="KW-0812">Transmembrane</keyword>
<keyword evidence="1" id="KW-0472">Membrane</keyword>
<sequence length="313" mass="35428">MIKLTRRRDKKYLKIDYLLPILIFISGLMMFLVSRSLFANSPDVLSFSTIGVSVFEKFLNKKVNKDAEFEKLKNSFAEQGNKFGFYIEDISTGKTYAYNENVKIYAASMYKFPVAVTVLNEIQKKNMALTTELTYTQADFEGGTGSINRNSFGTIFSIEQLLTNLIDYSDNVAQNILLHRISKPQVGALINQNLDSTSGSLFAAENVTSPAEMGNFLKNIYKGEQLTQENKNLLFNEMAQTVFDDRITMHLKEGLTFSHKIGSWGDTGSWHDCGIVFGKQDKFVVCVMSQNTNYEKFLELGKKTAEFINVVVR</sequence>
<organism evidence="3 4">
    <name type="scientific">candidate division WWE3 bacterium RIFOXYD1_FULL_39_9</name>
    <dbReference type="NCBI Taxonomy" id="1802649"/>
    <lineage>
        <taxon>Bacteria</taxon>
        <taxon>Katanobacteria</taxon>
    </lineage>
</organism>
<dbReference type="InterPro" id="IPR045155">
    <property type="entry name" value="Beta-lactam_cat"/>
</dbReference>
<dbReference type="GO" id="GO:0046677">
    <property type="term" value="P:response to antibiotic"/>
    <property type="evidence" value="ECO:0007669"/>
    <property type="project" value="InterPro"/>
</dbReference>
<feature type="domain" description="Beta-lactamase class A catalytic" evidence="2">
    <location>
        <begin position="84"/>
        <end position="288"/>
    </location>
</feature>
<keyword evidence="1" id="KW-1133">Transmembrane helix</keyword>
<evidence type="ECO:0000259" key="2">
    <source>
        <dbReference type="Pfam" id="PF13354"/>
    </source>
</evidence>
<dbReference type="GO" id="GO:0030655">
    <property type="term" value="P:beta-lactam antibiotic catabolic process"/>
    <property type="evidence" value="ECO:0007669"/>
    <property type="project" value="InterPro"/>
</dbReference>
<protein>
    <recommendedName>
        <fullName evidence="2">Beta-lactamase class A catalytic domain-containing protein</fullName>
    </recommendedName>
</protein>
<evidence type="ECO:0000313" key="3">
    <source>
        <dbReference type="EMBL" id="OGC77107.1"/>
    </source>
</evidence>
<evidence type="ECO:0000256" key="1">
    <source>
        <dbReference type="SAM" id="Phobius"/>
    </source>
</evidence>
<reference evidence="3 4" key="1">
    <citation type="journal article" date="2016" name="Nat. Commun.">
        <title>Thousands of microbial genomes shed light on interconnected biogeochemical processes in an aquifer system.</title>
        <authorList>
            <person name="Anantharaman K."/>
            <person name="Brown C.T."/>
            <person name="Hug L.A."/>
            <person name="Sharon I."/>
            <person name="Castelle C.J."/>
            <person name="Probst A.J."/>
            <person name="Thomas B.C."/>
            <person name="Singh A."/>
            <person name="Wilkins M.J."/>
            <person name="Karaoz U."/>
            <person name="Brodie E.L."/>
            <person name="Williams K.H."/>
            <person name="Hubbard S.S."/>
            <person name="Banfield J.F."/>
        </authorList>
    </citation>
    <scope>NUCLEOTIDE SEQUENCE [LARGE SCALE GENOMIC DNA]</scope>
</reference>
<dbReference type="EMBL" id="MEWG01000026">
    <property type="protein sequence ID" value="OGC77107.1"/>
    <property type="molecule type" value="Genomic_DNA"/>
</dbReference>
<proteinExistence type="predicted"/>
<dbReference type="Pfam" id="PF13354">
    <property type="entry name" value="Beta-lactamase2"/>
    <property type="match status" value="1"/>
</dbReference>
<gene>
    <name evidence="3" type="ORF">A2619_00260</name>
</gene>
<dbReference type="Gene3D" id="3.40.710.10">
    <property type="entry name" value="DD-peptidase/beta-lactamase superfamily"/>
    <property type="match status" value="1"/>
</dbReference>
<dbReference type="SUPFAM" id="SSF56601">
    <property type="entry name" value="beta-lactamase/transpeptidase-like"/>
    <property type="match status" value="1"/>
</dbReference>